<gene>
    <name evidence="3" type="ORF">CVT25_008524</name>
</gene>
<evidence type="ECO:0000259" key="2">
    <source>
        <dbReference type="Pfam" id="PF13649"/>
    </source>
</evidence>
<keyword evidence="4" id="KW-1185">Reference proteome</keyword>
<feature type="compositionally biased region" description="Low complexity" evidence="1">
    <location>
        <begin position="212"/>
        <end position="260"/>
    </location>
</feature>
<feature type="compositionally biased region" description="Polar residues" evidence="1">
    <location>
        <begin position="56"/>
        <end position="70"/>
    </location>
</feature>
<dbReference type="CDD" id="cd02440">
    <property type="entry name" value="AdoMet_MTases"/>
    <property type="match status" value="1"/>
</dbReference>
<dbReference type="AlphaFoldDB" id="A0A409XNJ8"/>
<feature type="compositionally biased region" description="Low complexity" evidence="1">
    <location>
        <begin position="23"/>
        <end position="53"/>
    </location>
</feature>
<feature type="domain" description="Methyltransferase" evidence="2">
    <location>
        <begin position="686"/>
        <end position="787"/>
    </location>
</feature>
<dbReference type="OrthoDB" id="2013972at2759"/>
<reference evidence="3 4" key="1">
    <citation type="journal article" date="2018" name="Evol. Lett.">
        <title>Horizontal gene cluster transfer increased hallucinogenic mushroom diversity.</title>
        <authorList>
            <person name="Reynolds H.T."/>
            <person name="Vijayakumar V."/>
            <person name="Gluck-Thaler E."/>
            <person name="Korotkin H.B."/>
            <person name="Matheny P.B."/>
            <person name="Slot J.C."/>
        </authorList>
    </citation>
    <scope>NUCLEOTIDE SEQUENCE [LARGE SCALE GENOMIC DNA]</scope>
    <source>
        <strain evidence="3 4">2631</strain>
    </source>
</reference>
<dbReference type="Pfam" id="PF13649">
    <property type="entry name" value="Methyltransf_25"/>
    <property type="match status" value="1"/>
</dbReference>
<accession>A0A409XNJ8</accession>
<evidence type="ECO:0000313" key="3">
    <source>
        <dbReference type="EMBL" id="PPQ92318.1"/>
    </source>
</evidence>
<name>A0A409XNJ8_PSICY</name>
<dbReference type="STRING" id="93625.A0A409XNJ8"/>
<feature type="region of interest" description="Disordered" evidence="1">
    <location>
        <begin position="970"/>
        <end position="1001"/>
    </location>
</feature>
<feature type="compositionally biased region" description="Low complexity" evidence="1">
    <location>
        <begin position="1140"/>
        <end position="1150"/>
    </location>
</feature>
<feature type="region of interest" description="Disordered" evidence="1">
    <location>
        <begin position="1089"/>
        <end position="1109"/>
    </location>
</feature>
<feature type="compositionally biased region" description="Low complexity" evidence="1">
    <location>
        <begin position="584"/>
        <end position="597"/>
    </location>
</feature>
<dbReference type="SUPFAM" id="SSF53335">
    <property type="entry name" value="S-adenosyl-L-methionine-dependent methyltransferases"/>
    <property type="match status" value="1"/>
</dbReference>
<feature type="compositionally biased region" description="Polar residues" evidence="1">
    <location>
        <begin position="602"/>
        <end position="621"/>
    </location>
</feature>
<proteinExistence type="predicted"/>
<sequence>MSSRAAASRKRIINSEEKEKRPSSSSKGFFSRSKTKSSAAAPAPLNLAPSAPAIPFSQNGRHGSPQSSPYHSDIELVSADRHARRSSANADNLRDTPYHPSNTPIVTKMSSSPLGVSARGTGYPSPPIDEFQAIRLSPYHPHEDAYSGIGQPKISYIEASYQPPPPIQASYQPPPPVQTMRVNNQRSLPNLPGKNVGNVSPFKYPEPPSYPPSLTSSTVVTPLSPSTSPGPSSLSLPSTSSSRNHSPTPTLPTYSSSQLPYASSQIGRPTLQVAIHNSPLSPHVREEYAQYNDGPSYPSPPSSLSSRPGPSTMHIPVSLRPESASSSIEIEPRSWNRNAGGSHYSPGPSPPAQAGYQSPQSALLTPSPRFGPGSISGSSDSSGKSSSSPAPAGGFVFPGSRSVARPKVSKKTNSPTIKVKSKSKSSSQQGSDGEVYSPRPVPDIHSLPPPPPLQEQRTNSPVYHPSGNGRPIVMSWRDEIVVESSSSFSDDSDQPRRTNKSSDTSSNHGKPAPILKTDNSPTVYVFPGSRSRAHPSKAPSSGLSITSKRSRKTSSNTDEGDTAERSRFMGILMKKKKKKPKGPESSIGTSTISSGSEFDVESFQSPPSSAYSMHQDLPSQEVQDNIHRENRERANKIKSRIGQYPLDPYDSVLLDNDRHTGELLVRLNPTNSPSFHNYGNNPPMSVLDLGCGQGHWVVDAAIAWKGYGTKVTGYDMVDISRGLLPWAVEQGVADNIRFVRGNFLKQRLPFNDESFDLVRMSCLALCVTTDSWIFVLQEVCRVLMVGGRLELIDDLIFFPYGKVSDSLDGTSSRRNSDEISVAPRLDITIPSSSFTTFSIYDGETTNPGLGLPVDEPEVEDFYELYGVEEDEADVDDDTATINEFSANSSQRASPNPTATLRRRTLAYTGLRSPLWARARATSADLEALFEHMLLHKFGVSPDPSEFILDLLQEVFRHAQEVQTMHITLAPPEVGDEGEGSSQARQSGMLNNNGSDGFASRRFGMSHASSRRESMALAKSPGLVLWPSTFIPMDQSEIEIHASKHLRLLLSCKNYLIEHAVEATDDEEIDEASVLEALWEYEGFLRHRFNPPPSSSPSPNSDPGSDAVSVHGSIAESVCSDNREYMWELQSEFGQRFAWQRSSSSSSNRSSTPGTPKGRDHTPTTPTFTAPLSPNAPLPSPSMPSHRDTMLSATPTAPIYSREEMTHVRTFRVYEAIKMDENFFGSTM</sequence>
<dbReference type="InterPro" id="IPR029063">
    <property type="entry name" value="SAM-dependent_MTases_sf"/>
</dbReference>
<dbReference type="Proteomes" id="UP000283269">
    <property type="component" value="Unassembled WGS sequence"/>
</dbReference>
<feature type="compositionally biased region" description="Polar residues" evidence="1">
    <location>
        <begin position="99"/>
        <end position="114"/>
    </location>
</feature>
<feature type="compositionally biased region" description="Low complexity" evidence="1">
    <location>
        <begin position="371"/>
        <end position="394"/>
    </location>
</feature>
<feature type="region of interest" description="Disordered" evidence="1">
    <location>
        <begin position="1"/>
        <end position="129"/>
    </location>
</feature>
<dbReference type="Gene3D" id="3.40.50.150">
    <property type="entry name" value="Vaccinia Virus protein VP39"/>
    <property type="match status" value="1"/>
</dbReference>
<dbReference type="InterPro" id="IPR041698">
    <property type="entry name" value="Methyltransf_25"/>
</dbReference>
<feature type="compositionally biased region" description="Low complexity" evidence="1">
    <location>
        <begin position="302"/>
        <end position="311"/>
    </location>
</feature>
<comment type="caution">
    <text evidence="3">The sequence shown here is derived from an EMBL/GenBank/DDBJ whole genome shotgun (WGS) entry which is preliminary data.</text>
</comment>
<protein>
    <recommendedName>
        <fullName evidence="2">Methyltransferase domain-containing protein</fullName>
    </recommendedName>
</protein>
<feature type="region of interest" description="Disordered" evidence="1">
    <location>
        <begin position="157"/>
        <end position="621"/>
    </location>
</feature>
<feature type="compositionally biased region" description="Polar residues" evidence="1">
    <location>
        <begin position="979"/>
        <end position="994"/>
    </location>
</feature>
<organism evidence="3 4">
    <name type="scientific">Psilocybe cyanescens</name>
    <dbReference type="NCBI Taxonomy" id="93625"/>
    <lineage>
        <taxon>Eukaryota</taxon>
        <taxon>Fungi</taxon>
        <taxon>Dikarya</taxon>
        <taxon>Basidiomycota</taxon>
        <taxon>Agaricomycotina</taxon>
        <taxon>Agaricomycetes</taxon>
        <taxon>Agaricomycetidae</taxon>
        <taxon>Agaricales</taxon>
        <taxon>Agaricineae</taxon>
        <taxon>Strophariaceae</taxon>
        <taxon>Psilocybe</taxon>
    </lineage>
</organism>
<feature type="region of interest" description="Disordered" evidence="1">
    <location>
        <begin position="1137"/>
        <end position="1191"/>
    </location>
</feature>
<feature type="compositionally biased region" description="Basic and acidic residues" evidence="1">
    <location>
        <begin position="13"/>
        <end position="22"/>
    </location>
</feature>
<feature type="compositionally biased region" description="Polar residues" evidence="1">
    <location>
        <begin position="355"/>
        <end position="364"/>
    </location>
</feature>
<feature type="compositionally biased region" description="Low complexity" evidence="1">
    <location>
        <begin position="1096"/>
        <end position="1105"/>
    </location>
</feature>
<evidence type="ECO:0000313" key="4">
    <source>
        <dbReference type="Proteomes" id="UP000283269"/>
    </source>
</evidence>
<dbReference type="EMBL" id="NHYD01001056">
    <property type="protein sequence ID" value="PPQ92318.1"/>
    <property type="molecule type" value="Genomic_DNA"/>
</dbReference>
<dbReference type="InParanoid" id="A0A409XNJ8"/>
<evidence type="ECO:0000256" key="1">
    <source>
        <dbReference type="SAM" id="MobiDB-lite"/>
    </source>
</evidence>
<feature type="compositionally biased region" description="Pro residues" evidence="1">
    <location>
        <begin position="162"/>
        <end position="177"/>
    </location>
</feature>
<feature type="compositionally biased region" description="Low complexity" evidence="1">
    <location>
        <begin position="320"/>
        <end position="329"/>
    </location>
</feature>
<feature type="compositionally biased region" description="Basic and acidic residues" evidence="1">
    <location>
        <begin position="72"/>
        <end position="81"/>
    </location>
</feature>